<dbReference type="AlphaFoldDB" id="A0A1A9QD18"/>
<reference evidence="2" key="1">
    <citation type="submission" date="2016-04" db="EMBL/GenBank/DDBJ databases">
        <authorList>
            <person name="Quiroz-Castaneda R.E."/>
            <person name="Martinez-Ocampo F."/>
        </authorList>
    </citation>
    <scope>NUCLEOTIDE SEQUENCE [LARGE SCALE GENOMIC DNA]</scope>
    <source>
        <strain evidence="2">INIFAP01</strain>
    </source>
</reference>
<evidence type="ECO:0000313" key="1">
    <source>
        <dbReference type="EMBL" id="OAL10482.1"/>
    </source>
</evidence>
<dbReference type="EMBL" id="LWUJ01000010">
    <property type="protein sequence ID" value="OAL10482.1"/>
    <property type="molecule type" value="Genomic_DNA"/>
</dbReference>
<name>A0A1A9QD18_9MOLU</name>
<keyword evidence="2" id="KW-1185">Reference proteome</keyword>
<sequence length="137" mass="15075">MTSLKKVLISLGSAGAITGLAVGSYYLSKLKSPKNIRDKLLKEGLTPLDTNAVSDKDDSKWTVLVKKHADPANNSKKIKNLPLSSNANQKPIPTDIIEIKNKCRSLLSTPVSSEEDFETDLQNARDWCTKESEFAKE</sequence>
<dbReference type="RefSeq" id="WP_187149715.1">
    <property type="nucleotide sequence ID" value="NZ_LWUJ01000010.1"/>
</dbReference>
<comment type="caution">
    <text evidence="1">The sequence shown here is derived from an EMBL/GenBank/DDBJ whole genome shotgun (WGS) entry which is preliminary data.</text>
</comment>
<dbReference type="Proteomes" id="UP000077623">
    <property type="component" value="Unassembled WGS sequence"/>
</dbReference>
<organism evidence="1 2">
    <name type="scientific">Candidatus Mycoplasma haematobovis</name>
    <dbReference type="NCBI Taxonomy" id="432608"/>
    <lineage>
        <taxon>Bacteria</taxon>
        <taxon>Bacillati</taxon>
        <taxon>Mycoplasmatota</taxon>
        <taxon>Mollicutes</taxon>
        <taxon>Mycoplasmataceae</taxon>
        <taxon>Mycoplasma</taxon>
    </lineage>
</organism>
<protein>
    <submittedName>
        <fullName evidence="1">Uncharacterized protein</fullName>
    </submittedName>
</protein>
<dbReference type="STRING" id="432608.A6V39_00260"/>
<accession>A0A1A9QD18</accession>
<evidence type="ECO:0000313" key="2">
    <source>
        <dbReference type="Proteomes" id="UP000077623"/>
    </source>
</evidence>
<gene>
    <name evidence="1" type="ORF">A6V39_00260</name>
</gene>
<proteinExistence type="predicted"/>